<dbReference type="GO" id="GO:0005948">
    <property type="term" value="C:acetolactate synthase complex"/>
    <property type="evidence" value="ECO:0007669"/>
    <property type="project" value="TreeGrafter"/>
</dbReference>
<dbReference type="PANTHER" id="PTHR18968:SF13">
    <property type="entry name" value="ACETOLACTATE SYNTHASE CATALYTIC SUBUNIT, MITOCHONDRIAL"/>
    <property type="match status" value="1"/>
</dbReference>
<dbReference type="RefSeq" id="WP_110831181.1">
    <property type="nucleotide sequence ID" value="NZ_QKLU01000004.1"/>
</dbReference>
<evidence type="ECO:0000313" key="15">
    <source>
        <dbReference type="EMBL" id="PYF74148.1"/>
    </source>
</evidence>
<gene>
    <name evidence="15" type="ORF">B0O44_104319</name>
</gene>
<evidence type="ECO:0000256" key="10">
    <source>
        <dbReference type="ARBA" id="ARBA00023304"/>
    </source>
</evidence>
<evidence type="ECO:0000256" key="8">
    <source>
        <dbReference type="ARBA" id="ARBA00022842"/>
    </source>
</evidence>
<dbReference type="NCBIfam" id="TIGR00118">
    <property type="entry name" value="acolac_lg"/>
    <property type="match status" value="1"/>
</dbReference>
<reference evidence="15 16" key="1">
    <citation type="submission" date="2018-06" db="EMBL/GenBank/DDBJ databases">
        <title>Genomic Encyclopedia of Archaeal and Bacterial Type Strains, Phase II (KMG-II): from individual species to whole genera.</title>
        <authorList>
            <person name="Goeker M."/>
        </authorList>
    </citation>
    <scope>NUCLEOTIDE SEQUENCE [LARGE SCALE GENOMIC DNA]</scope>
    <source>
        <strain evidence="15 16">DSM 27372</strain>
    </source>
</reference>
<dbReference type="Proteomes" id="UP000248198">
    <property type="component" value="Unassembled WGS sequence"/>
</dbReference>
<keyword evidence="5 11" id="KW-0028">Amino-acid biosynthesis</keyword>
<keyword evidence="16" id="KW-1185">Reference proteome</keyword>
<dbReference type="InterPro" id="IPR012846">
    <property type="entry name" value="Acetolactate_synth_lsu"/>
</dbReference>
<comment type="catalytic activity">
    <reaction evidence="11">
        <text>2 pyruvate + H(+) = (2S)-2-acetolactate + CO2</text>
        <dbReference type="Rhea" id="RHEA:25249"/>
        <dbReference type="ChEBI" id="CHEBI:15361"/>
        <dbReference type="ChEBI" id="CHEBI:15378"/>
        <dbReference type="ChEBI" id="CHEBI:16526"/>
        <dbReference type="ChEBI" id="CHEBI:58476"/>
        <dbReference type="EC" id="2.2.1.6"/>
    </reaction>
</comment>
<dbReference type="OrthoDB" id="4494979at2"/>
<keyword evidence="7 11" id="KW-0479">Metal-binding</keyword>
<dbReference type="InterPro" id="IPR012001">
    <property type="entry name" value="Thiamin_PyroP_enz_TPP-bd_dom"/>
</dbReference>
<dbReference type="Pfam" id="PF00205">
    <property type="entry name" value="TPP_enzyme_M"/>
    <property type="match status" value="1"/>
</dbReference>
<dbReference type="Gene3D" id="3.40.50.1220">
    <property type="entry name" value="TPP-binding domain"/>
    <property type="match status" value="1"/>
</dbReference>
<comment type="caution">
    <text evidence="15">The sequence shown here is derived from an EMBL/GenBank/DDBJ whole genome shotgun (WGS) entry which is preliminary data.</text>
</comment>
<dbReference type="GO" id="GO:0000287">
    <property type="term" value="F:magnesium ion binding"/>
    <property type="evidence" value="ECO:0007669"/>
    <property type="project" value="UniProtKB-UniRule"/>
</dbReference>
<evidence type="ECO:0000256" key="6">
    <source>
        <dbReference type="ARBA" id="ARBA00022679"/>
    </source>
</evidence>
<keyword evidence="6 11" id="KW-0808">Transferase</keyword>
<proteinExistence type="inferred from homology"/>
<evidence type="ECO:0000313" key="16">
    <source>
        <dbReference type="Proteomes" id="UP000248198"/>
    </source>
</evidence>
<evidence type="ECO:0000256" key="4">
    <source>
        <dbReference type="ARBA" id="ARBA00013145"/>
    </source>
</evidence>
<keyword evidence="9 11" id="KW-0786">Thiamine pyrophosphate</keyword>
<dbReference type="InterPro" id="IPR011766">
    <property type="entry name" value="TPP_enzyme_TPP-bd"/>
</dbReference>
<dbReference type="GO" id="GO:0030976">
    <property type="term" value="F:thiamine pyrophosphate binding"/>
    <property type="evidence" value="ECO:0007669"/>
    <property type="project" value="UniProtKB-UniRule"/>
</dbReference>
<organism evidence="15 16">
    <name type="scientific">Pedobacter nutrimenti</name>
    <dbReference type="NCBI Taxonomy" id="1241337"/>
    <lineage>
        <taxon>Bacteria</taxon>
        <taxon>Pseudomonadati</taxon>
        <taxon>Bacteroidota</taxon>
        <taxon>Sphingobacteriia</taxon>
        <taxon>Sphingobacteriales</taxon>
        <taxon>Sphingobacteriaceae</taxon>
        <taxon>Pedobacter</taxon>
    </lineage>
</organism>
<dbReference type="GO" id="GO:0009099">
    <property type="term" value="P:L-valine biosynthetic process"/>
    <property type="evidence" value="ECO:0007669"/>
    <property type="project" value="UniProtKB-UniPathway"/>
</dbReference>
<dbReference type="GO" id="GO:0050660">
    <property type="term" value="F:flavin adenine dinucleotide binding"/>
    <property type="evidence" value="ECO:0007669"/>
    <property type="project" value="InterPro"/>
</dbReference>
<dbReference type="EC" id="2.2.1.6" evidence="4 11"/>
<keyword evidence="10 11" id="KW-0100">Branched-chain amino acid biosynthesis</keyword>
<dbReference type="EMBL" id="QKLU01000004">
    <property type="protein sequence ID" value="PYF74148.1"/>
    <property type="molecule type" value="Genomic_DNA"/>
</dbReference>
<comment type="cofactor">
    <cofactor evidence="11">
        <name>thiamine diphosphate</name>
        <dbReference type="ChEBI" id="CHEBI:58937"/>
    </cofactor>
    <text evidence="11">Binds 1 thiamine pyrophosphate per subunit.</text>
</comment>
<feature type="domain" description="Thiamine pyrophosphate enzyme TPP-binding" evidence="13">
    <location>
        <begin position="408"/>
        <end position="555"/>
    </location>
</feature>
<dbReference type="Gene3D" id="3.40.50.970">
    <property type="match status" value="2"/>
</dbReference>
<dbReference type="Pfam" id="PF02776">
    <property type="entry name" value="TPP_enzyme_N"/>
    <property type="match status" value="1"/>
</dbReference>
<dbReference type="InterPro" id="IPR045229">
    <property type="entry name" value="TPP_enz"/>
</dbReference>
<evidence type="ECO:0000256" key="9">
    <source>
        <dbReference type="ARBA" id="ARBA00023052"/>
    </source>
</evidence>
<dbReference type="SUPFAM" id="SSF52518">
    <property type="entry name" value="Thiamin diphosphate-binding fold (THDP-binding)"/>
    <property type="match status" value="2"/>
</dbReference>
<evidence type="ECO:0000259" key="14">
    <source>
        <dbReference type="Pfam" id="PF02776"/>
    </source>
</evidence>
<dbReference type="GO" id="GO:0009097">
    <property type="term" value="P:isoleucine biosynthetic process"/>
    <property type="evidence" value="ECO:0007669"/>
    <property type="project" value="UniProtKB-UniPathway"/>
</dbReference>
<evidence type="ECO:0000256" key="11">
    <source>
        <dbReference type="RuleBase" id="RU003591"/>
    </source>
</evidence>
<feature type="domain" description="Thiamine pyrophosphate enzyme N-terminal TPP-binding" evidence="14">
    <location>
        <begin position="21"/>
        <end position="136"/>
    </location>
</feature>
<name>A0A318UGM6_9SPHI</name>
<evidence type="ECO:0000256" key="2">
    <source>
        <dbReference type="ARBA" id="ARBA00005025"/>
    </source>
</evidence>
<dbReference type="CDD" id="cd02015">
    <property type="entry name" value="TPP_AHAS"/>
    <property type="match status" value="1"/>
</dbReference>
<evidence type="ECO:0000259" key="12">
    <source>
        <dbReference type="Pfam" id="PF00205"/>
    </source>
</evidence>
<dbReference type="UniPathway" id="UPA00047">
    <property type="reaction ID" value="UER00055"/>
</dbReference>
<dbReference type="AlphaFoldDB" id="A0A318UGM6"/>
<dbReference type="SUPFAM" id="SSF52467">
    <property type="entry name" value="DHS-like NAD/FAD-binding domain"/>
    <property type="match status" value="1"/>
</dbReference>
<comment type="pathway">
    <text evidence="2 11">Amino-acid biosynthesis; L-valine biosynthesis; L-valine from pyruvate: step 1/4.</text>
</comment>
<dbReference type="UniPathway" id="UPA00049">
    <property type="reaction ID" value="UER00059"/>
</dbReference>
<feature type="domain" description="Thiamine pyrophosphate enzyme central" evidence="12">
    <location>
        <begin position="212"/>
        <end position="345"/>
    </location>
</feature>
<comment type="cofactor">
    <cofactor evidence="11">
        <name>Mg(2+)</name>
        <dbReference type="ChEBI" id="CHEBI:18420"/>
    </cofactor>
    <text evidence="11">Binds 1 Mg(2+) ion per subunit.</text>
</comment>
<dbReference type="FunFam" id="3.40.50.1220:FF:000008">
    <property type="entry name" value="Acetolactate synthase"/>
    <property type="match status" value="1"/>
</dbReference>
<evidence type="ECO:0000256" key="1">
    <source>
        <dbReference type="ARBA" id="ARBA00004974"/>
    </source>
</evidence>
<dbReference type="InterPro" id="IPR012000">
    <property type="entry name" value="Thiamin_PyroP_enz_cen_dom"/>
</dbReference>
<dbReference type="GO" id="GO:0003984">
    <property type="term" value="F:acetolactate synthase activity"/>
    <property type="evidence" value="ECO:0007669"/>
    <property type="project" value="UniProtKB-EC"/>
</dbReference>
<dbReference type="FunFam" id="3.40.50.970:FF:000007">
    <property type="entry name" value="Acetolactate synthase"/>
    <property type="match status" value="1"/>
</dbReference>
<dbReference type="InterPro" id="IPR039368">
    <property type="entry name" value="AHAS_TPP"/>
</dbReference>
<dbReference type="InterPro" id="IPR029035">
    <property type="entry name" value="DHS-like_NAD/FAD-binding_dom"/>
</dbReference>
<comment type="similarity">
    <text evidence="3 11">Belongs to the TPP enzyme family.</text>
</comment>
<accession>A0A318UGM6</accession>
<comment type="pathway">
    <text evidence="1 11">Amino-acid biosynthesis; L-isoleucine biosynthesis; L-isoleucine from 2-oxobutanoate: step 1/4.</text>
</comment>
<dbReference type="InterPro" id="IPR029061">
    <property type="entry name" value="THDP-binding"/>
</dbReference>
<evidence type="ECO:0000256" key="7">
    <source>
        <dbReference type="ARBA" id="ARBA00022723"/>
    </source>
</evidence>
<sequence length="579" mass="62954">MTTAQAEAATLTETKTTTQVTGSVALLEGLIAEGTDTIFGYPGGAIMPIYDALYDYKEKLSHILVRHEQGGIHAGQGYARSSGKVGVVFATSGPGATNLVTGLADAQIDSTPLVCITGQVYAHLLGTDAFQETDVINITTPVTKWNYQVTDANEIPAVLAKAFYIARSGRPGPVLIDITKNAQLQLFDYEGYTPCEHIRSYRPKPNVRTEYIAKAAALINGAKKPFILFGQGVLLGEAEKEFKAFVEKSGIPAAWTILGAGAIPTDHPLNVGMLGMHGNYGPNVQTNACDVLIAIGMRFDDRVTGRLDKYAKQAKVIHLDIDPAEIDKNVKADVPVWGDCKETLPLLTALVEEKTHTQWLAEFRAYDKTEQETVIQNELNPGSGEMTMGEVVNKLNELTKGDAIIVTDVGQHQMVACRYAKFNRTRSNVTSGGLGTMGFGLPAAIGAKFGAQDKTVVAIIGDGGFQMTLQELGTIMQSGIDVKIMILNNRFLGMVRQWQQLFHEKRYSFVDITSPDFVKLAESYYIAGKKVSEREDLGAALEEMLNHKGSYLLEVMVAKEHNVFPMVPQGSSVSEIRLK</sequence>
<dbReference type="Pfam" id="PF02775">
    <property type="entry name" value="TPP_enzyme_C"/>
    <property type="match status" value="1"/>
</dbReference>
<protein>
    <recommendedName>
        <fullName evidence="4 11">Acetolactate synthase</fullName>
        <ecNumber evidence="4 11">2.2.1.6</ecNumber>
    </recommendedName>
</protein>
<dbReference type="PANTHER" id="PTHR18968">
    <property type="entry name" value="THIAMINE PYROPHOSPHATE ENZYMES"/>
    <property type="match status" value="1"/>
</dbReference>
<evidence type="ECO:0000259" key="13">
    <source>
        <dbReference type="Pfam" id="PF02775"/>
    </source>
</evidence>
<dbReference type="CDD" id="cd07035">
    <property type="entry name" value="TPP_PYR_POX_like"/>
    <property type="match status" value="1"/>
</dbReference>
<evidence type="ECO:0000256" key="3">
    <source>
        <dbReference type="ARBA" id="ARBA00007812"/>
    </source>
</evidence>
<evidence type="ECO:0000256" key="5">
    <source>
        <dbReference type="ARBA" id="ARBA00022605"/>
    </source>
</evidence>
<keyword evidence="8 11" id="KW-0460">Magnesium</keyword>